<keyword evidence="2" id="KW-1185">Reference proteome</keyword>
<dbReference type="AlphaFoldDB" id="A0A6V8GZZ1"/>
<dbReference type="PANTHER" id="PTHR37285">
    <property type="entry name" value="SPORE WALL MATURATION PROTEIN DIT1"/>
    <property type="match status" value="1"/>
</dbReference>
<proteinExistence type="predicted"/>
<comment type="caution">
    <text evidence="1">The sequence shown here is derived from an EMBL/GenBank/DDBJ whole genome shotgun (WGS) entry which is preliminary data.</text>
</comment>
<protein>
    <submittedName>
        <fullName evidence="1">Uncharacterized protein</fullName>
    </submittedName>
</protein>
<dbReference type="InterPro" id="IPR007817">
    <property type="entry name" value="Isocyanide_synthase_DIT1"/>
</dbReference>
<dbReference type="InterPro" id="IPR029062">
    <property type="entry name" value="Class_I_gatase-like"/>
</dbReference>
<accession>A0A6V8GZZ1</accession>
<dbReference type="SUPFAM" id="SSF52317">
    <property type="entry name" value="Class I glutamine amidotransferase-like"/>
    <property type="match status" value="1"/>
</dbReference>
<name>A0A6V8GZZ1_TALPI</name>
<organism evidence="1 2">
    <name type="scientific">Talaromyces pinophilus</name>
    <name type="common">Penicillium pinophilum</name>
    <dbReference type="NCBI Taxonomy" id="128442"/>
    <lineage>
        <taxon>Eukaryota</taxon>
        <taxon>Fungi</taxon>
        <taxon>Dikarya</taxon>
        <taxon>Ascomycota</taxon>
        <taxon>Pezizomycotina</taxon>
        <taxon>Eurotiomycetes</taxon>
        <taxon>Eurotiomycetidae</taxon>
        <taxon>Eurotiales</taxon>
        <taxon>Trichocomaceae</taxon>
        <taxon>Talaromyces</taxon>
        <taxon>Talaromyces sect. Talaromyces</taxon>
    </lineage>
</organism>
<dbReference type="PANTHER" id="PTHR37285:SF5">
    <property type="entry name" value="SPORE WALL MATURATION PROTEIN DIT1"/>
    <property type="match status" value="1"/>
</dbReference>
<evidence type="ECO:0000313" key="1">
    <source>
        <dbReference type="EMBL" id="GAM34638.1"/>
    </source>
</evidence>
<reference evidence="2" key="1">
    <citation type="journal article" date="2015" name="Genome Announc.">
        <title>Draft genome sequence of Talaromyces cellulolyticus strain Y-94, a source of lignocellulosic biomass-degrading enzymes.</title>
        <authorList>
            <person name="Fujii T."/>
            <person name="Koike H."/>
            <person name="Sawayama S."/>
            <person name="Yano S."/>
            <person name="Inoue H."/>
        </authorList>
    </citation>
    <scope>NUCLEOTIDE SEQUENCE [LARGE SCALE GENOMIC DNA]</scope>
    <source>
        <strain evidence="2">Y-94</strain>
    </source>
</reference>
<evidence type="ECO:0000313" key="2">
    <source>
        <dbReference type="Proteomes" id="UP000053095"/>
    </source>
</evidence>
<dbReference type="Proteomes" id="UP000053095">
    <property type="component" value="Unassembled WGS sequence"/>
</dbReference>
<dbReference type="Gene3D" id="3.40.50.880">
    <property type="match status" value="1"/>
</dbReference>
<dbReference type="Pfam" id="PF05141">
    <property type="entry name" value="DIT1_PvcA"/>
    <property type="match status" value="1"/>
</dbReference>
<gene>
    <name evidence="1" type="ORF">TCE0_015f02342</name>
</gene>
<sequence>MAFEYDPTELVPKVIEVLRSFSQHIRKPGSEENFEKVFDAILGRVQEYIAENAPITMVLPAFPWKNPNLDKVLGSGPDLGEELGLSRLNDICQEISKFYPYGARLMLICDVPVYNDLVGIPDEEAYDYGLQLRELAREKKFSSIQFIRLMDLMGLGDGEKISKSDYLELVPTIRERLMSSDYFDQNFNIETELETNPDTKATFDGFFSRISEDLKWGKGLNAAVVADQAAYDAEVAKVVKVMIQRLIAYEKLINVTLGSHIRLSIHPSIGKNKISIPLLPHAGKFGDMPWHASLVFLSNGDIKTGDAKDFRDRYDIIMKNDRPYYFRERNALYDWSVPVDIQHSYKSLLFKNPGDGEQTLQADDRLKLAHIIVLHKDHTVTTSTVHCRSLSTTPMRNENRTKPLHFHVPLFPGVQLLDFAGPLDVLSLRSQYPETSGLTLTLLSSTLEPVSTKPVPPPSARWNFNLPPGTNTSFNPKVVPDVTFQDYLSAVARGDIADNGTDGSLKPIDVLLIPGGPGTRLDRIHPDPAETKISNTQEVQDFIKAVASHVRHSVITICTGSHVLAQTGLLNNLDATTNSARFKDVSTANHPHSQKVKWQANRRWVRTSVPDASTGSTLAQLDTTKTQDGLRPGIEVWSSAGVTAGLDLLLEFVKVHYGGVEVAQQIAKRLEYRWWQD</sequence>
<dbReference type="EMBL" id="DF933811">
    <property type="protein sequence ID" value="GAM34638.1"/>
    <property type="molecule type" value="Genomic_DNA"/>
</dbReference>